<reference evidence="1" key="1">
    <citation type="journal article" date="2020" name="Fungal Divers.">
        <title>Resolving the Mortierellaceae phylogeny through synthesis of multi-gene phylogenetics and phylogenomics.</title>
        <authorList>
            <person name="Vandepol N."/>
            <person name="Liber J."/>
            <person name="Desiro A."/>
            <person name="Na H."/>
            <person name="Kennedy M."/>
            <person name="Barry K."/>
            <person name="Grigoriev I.V."/>
            <person name="Miller A.N."/>
            <person name="O'Donnell K."/>
            <person name="Stajich J.E."/>
            <person name="Bonito G."/>
        </authorList>
    </citation>
    <scope>NUCLEOTIDE SEQUENCE</scope>
    <source>
        <strain evidence="1">NRRL 6426</strain>
    </source>
</reference>
<name>A0A9P5VCI9_9FUNG</name>
<proteinExistence type="predicted"/>
<dbReference type="Proteomes" id="UP000748756">
    <property type="component" value="Unassembled WGS sequence"/>
</dbReference>
<dbReference type="Gene3D" id="3.80.10.10">
    <property type="entry name" value="Ribonuclease Inhibitor"/>
    <property type="match status" value="1"/>
</dbReference>
<comment type="caution">
    <text evidence="1">The sequence shown here is derived from an EMBL/GenBank/DDBJ whole genome shotgun (WGS) entry which is preliminary data.</text>
</comment>
<dbReference type="EMBL" id="JAAAUQ010000236">
    <property type="protein sequence ID" value="KAF9152561.1"/>
    <property type="molecule type" value="Genomic_DNA"/>
</dbReference>
<dbReference type="AlphaFoldDB" id="A0A9P5VCI9"/>
<dbReference type="OrthoDB" id="10635146at2759"/>
<evidence type="ECO:0000313" key="2">
    <source>
        <dbReference type="Proteomes" id="UP000748756"/>
    </source>
</evidence>
<accession>A0A9P5VCI9</accession>
<dbReference type="InterPro" id="IPR032675">
    <property type="entry name" value="LRR_dom_sf"/>
</dbReference>
<evidence type="ECO:0000313" key="1">
    <source>
        <dbReference type="EMBL" id="KAF9152561.1"/>
    </source>
</evidence>
<sequence>MPDPHQSFQSLIVKRPEFVNMDAQVFQWIVAVFPKLRYLNVPGYFSARSTGSLDVWDNIDNFSITKLSVLALGEWDSAADLSEFKNARIIFHGVKELHRESEEYVSFGGMFRIIRFFPALERFEFESDAAFTVRLINDGFVGNGDSVYGFKTLTLGPKEMLAPYVIEHLVNRPPFLTRVDLHYIDPFGFMALAESCPALEYVHFDTNEPYSLELNRLFVNCSQLKECTGGYHLVHATDILRSPHWTCLSLKKLHITIAEVPRTKGKQGWMLEKVRRKLRKAKGLDINDLNREIYQQRWVLDPKSKSRWCQRKVYSKPGRLNQLEEIDFRYRRSDRCQVRTRFYARWPLDSTLESGLEELDGLSRLEKLTFGADDDKFGQKERDWM</sequence>
<protein>
    <submittedName>
        <fullName evidence="1">Uncharacterized protein</fullName>
    </submittedName>
</protein>
<gene>
    <name evidence="1" type="ORF">BG015_005082</name>
</gene>
<organism evidence="1 2">
    <name type="scientific">Linnemannia schmuckeri</name>
    <dbReference type="NCBI Taxonomy" id="64567"/>
    <lineage>
        <taxon>Eukaryota</taxon>
        <taxon>Fungi</taxon>
        <taxon>Fungi incertae sedis</taxon>
        <taxon>Mucoromycota</taxon>
        <taxon>Mortierellomycotina</taxon>
        <taxon>Mortierellomycetes</taxon>
        <taxon>Mortierellales</taxon>
        <taxon>Mortierellaceae</taxon>
        <taxon>Linnemannia</taxon>
    </lineage>
</organism>
<keyword evidence="2" id="KW-1185">Reference proteome</keyword>